<evidence type="ECO:0000313" key="2">
    <source>
        <dbReference type="RefSeq" id="XP_031769424.2"/>
    </source>
</evidence>
<dbReference type="AlphaFoldDB" id="A0A6J3CE82"/>
<dbReference type="KEGG" id="gmw:116413578"/>
<dbReference type="GeneID" id="116413578"/>
<dbReference type="RefSeq" id="XP_031769424.2">
    <property type="nucleotide sequence ID" value="XM_031913564.2"/>
</dbReference>
<dbReference type="Proteomes" id="UP001652740">
    <property type="component" value="Unplaced"/>
</dbReference>
<gene>
    <name evidence="2" type="primary">LOC116413578</name>
</gene>
<reference evidence="2" key="1">
    <citation type="submission" date="2025-08" db="UniProtKB">
        <authorList>
            <consortium name="RefSeq"/>
        </authorList>
    </citation>
    <scope>IDENTIFICATION</scope>
    <source>
        <tissue evidence="2">Whole larvae</tissue>
    </source>
</reference>
<protein>
    <submittedName>
        <fullName evidence="2">Uncharacterized protein LOC116413578</fullName>
    </submittedName>
</protein>
<evidence type="ECO:0000313" key="1">
    <source>
        <dbReference type="Proteomes" id="UP001652740"/>
    </source>
</evidence>
<proteinExistence type="predicted"/>
<name>A0A6J3CE82_GALME</name>
<organism evidence="1 2">
    <name type="scientific">Galleria mellonella</name>
    <name type="common">Greater wax moth</name>
    <dbReference type="NCBI Taxonomy" id="7137"/>
    <lineage>
        <taxon>Eukaryota</taxon>
        <taxon>Metazoa</taxon>
        <taxon>Ecdysozoa</taxon>
        <taxon>Arthropoda</taxon>
        <taxon>Hexapoda</taxon>
        <taxon>Insecta</taxon>
        <taxon>Pterygota</taxon>
        <taxon>Neoptera</taxon>
        <taxon>Endopterygota</taxon>
        <taxon>Lepidoptera</taxon>
        <taxon>Glossata</taxon>
        <taxon>Ditrysia</taxon>
        <taxon>Pyraloidea</taxon>
        <taxon>Pyralidae</taxon>
        <taxon>Galleriinae</taxon>
        <taxon>Galleria</taxon>
    </lineage>
</organism>
<sequence>MWKKTAMRWPNWSKSSFKFKKFRMRRYLQHSIIWEDIEVQTIPLHYKEIGTDMSMIRNKKLAAMTTSLNFGLFSNKMDSGKTESSAYNFKTPFKHINLGPSRFPFICNSKIESLPLPKMERASKSMPKYNTYSSRLKKIEDVDIKQNKCNENNMKTTVMQLPNKDTVDLLTQEIWKKSTVHSSTTDLDTHRISTNVSRNADTQIFIVQNNAETEMKIASISKSVSNADKCNSAIIAICRPRGVNTDRTEIKNSQAESVPERVNLTCTDTKLVSISSAKMVPVCVAVSREIGVTTDNYSVSNTDLSLSPINVSKPKTVEQTQNTGAILNCTSTTTNTNIIKKQSIGFSTSNTPTRSFNIKRSKIDVGIQYSRFQEFTESKSVELQTRPMVKSTSVLTSLRSIGETQYKDQVVMCDISDHVCTRIGRDIETNTHSHYFPSELDDDQPISMSHTTGVNKSSANIDHNYQTINNHLVTYVNAEKWIKRCTGNDDYQSLLYNKHSTLKALEHNLLSGNNSIKSNKYAKRSLKTDSLKSTKRSLPKPDALPSTLSILSTDSLADVFPSKVYEKTGIIVTNPKPIIVDKVTSDDKPVRNVKESLLQTYPDVRHAAIESKVNYQKSASVLTSRYLLPFPKTCRKINTDNKSMDCIFIYDRPRCLVYEQRLDPSVQKYSRHDNACKALYEDANLIVKDPKQRRIWDTGKGFYISDIVTRHLAPSIQLCLYHLPTFSNITCMEASTMKPSGRELGCQTYRKRIHRPLYCCALTPSVTSIPGNHDKNHLNSIYCMLTAIEGRIRRLKLNITN</sequence>
<keyword evidence="1" id="KW-1185">Reference proteome</keyword>
<dbReference type="InParanoid" id="A0A6J3CE82"/>
<accession>A0A6J3CE82</accession>